<name>K5XYC7_AGABU</name>
<organism evidence="1 2">
    <name type="scientific">Agaricus bisporus var. burnettii (strain JB137-S8 / ATCC MYA-4627 / FGSC 10392)</name>
    <name type="common">White button mushroom</name>
    <dbReference type="NCBI Taxonomy" id="597362"/>
    <lineage>
        <taxon>Eukaryota</taxon>
        <taxon>Fungi</taxon>
        <taxon>Dikarya</taxon>
        <taxon>Basidiomycota</taxon>
        <taxon>Agaricomycotina</taxon>
        <taxon>Agaricomycetes</taxon>
        <taxon>Agaricomycetidae</taxon>
        <taxon>Agaricales</taxon>
        <taxon>Agaricineae</taxon>
        <taxon>Agaricaceae</taxon>
        <taxon>Agaricus</taxon>
    </lineage>
</organism>
<dbReference type="EMBL" id="JH971389">
    <property type="protein sequence ID" value="EKM80360.1"/>
    <property type="molecule type" value="Genomic_DNA"/>
</dbReference>
<dbReference type="HOGENOM" id="CLU_2885258_0_0_1"/>
<dbReference type="KEGG" id="abp:AGABI1DRAFT84822"/>
<dbReference type="AlphaFoldDB" id="K5XYC7"/>
<gene>
    <name evidence="1" type="ORF">AGABI1DRAFT_84822</name>
</gene>
<dbReference type="GeneID" id="18832014"/>
<protein>
    <submittedName>
        <fullName evidence="1">Uncharacterized protein</fullName>
    </submittedName>
</protein>
<reference evidence="2" key="1">
    <citation type="journal article" date="2012" name="Proc. Natl. Acad. Sci. U.S.A.">
        <title>Genome sequence of the button mushroom Agaricus bisporus reveals mechanisms governing adaptation to a humic-rich ecological niche.</title>
        <authorList>
            <person name="Morin E."/>
            <person name="Kohler A."/>
            <person name="Baker A.R."/>
            <person name="Foulongne-Oriol M."/>
            <person name="Lombard V."/>
            <person name="Nagy L.G."/>
            <person name="Ohm R.A."/>
            <person name="Patyshakuliyeva A."/>
            <person name="Brun A."/>
            <person name="Aerts A.L."/>
            <person name="Bailey A.M."/>
            <person name="Billette C."/>
            <person name="Coutinho P.M."/>
            <person name="Deakin G."/>
            <person name="Doddapaneni H."/>
            <person name="Floudas D."/>
            <person name="Grimwood J."/>
            <person name="Hilden K."/>
            <person name="Kuees U."/>
            <person name="LaButti K.M."/>
            <person name="Lapidus A."/>
            <person name="Lindquist E.A."/>
            <person name="Lucas S.M."/>
            <person name="Murat C."/>
            <person name="Riley R.W."/>
            <person name="Salamov A.A."/>
            <person name="Schmutz J."/>
            <person name="Subramanian V."/>
            <person name="Woesten H.A.B."/>
            <person name="Xu J."/>
            <person name="Eastwood D.C."/>
            <person name="Foster G.D."/>
            <person name="Sonnenberg A.S."/>
            <person name="Cullen D."/>
            <person name="de Vries R.P."/>
            <person name="Lundell T."/>
            <person name="Hibbett D.S."/>
            <person name="Henrissat B."/>
            <person name="Burton K.S."/>
            <person name="Kerrigan R.W."/>
            <person name="Challen M.P."/>
            <person name="Grigoriev I.V."/>
            <person name="Martin F."/>
        </authorList>
    </citation>
    <scope>NUCLEOTIDE SEQUENCE [LARGE SCALE GENOMIC DNA]</scope>
    <source>
        <strain evidence="2">JB137-S8 / ATCC MYA-4627 / FGSC 10392</strain>
    </source>
</reference>
<dbReference type="OMA" id="FMANIVT"/>
<dbReference type="Proteomes" id="UP000008493">
    <property type="component" value="Unassembled WGS sequence"/>
</dbReference>
<sequence length="63" mass="6957">MAGTLVEVTVVTVTTTATLHTNTIHTRHHQFMANIVTAKGTAILDRDLLLQSHQYTESLIVEI</sequence>
<dbReference type="InParanoid" id="K5XYC7"/>
<accession>K5XYC7</accession>
<keyword evidence="2" id="KW-1185">Reference proteome</keyword>
<evidence type="ECO:0000313" key="2">
    <source>
        <dbReference type="Proteomes" id="UP000008493"/>
    </source>
</evidence>
<dbReference type="RefSeq" id="XP_007329527.1">
    <property type="nucleotide sequence ID" value="XM_007329465.1"/>
</dbReference>
<proteinExistence type="predicted"/>
<evidence type="ECO:0000313" key="1">
    <source>
        <dbReference type="EMBL" id="EKM80360.1"/>
    </source>
</evidence>